<dbReference type="KEGG" id="mpg:Theba_1974"/>
<name>I2F6R4_9BACT</name>
<evidence type="ECO:0000313" key="2">
    <source>
        <dbReference type="EMBL" id="AFK07617.1"/>
    </source>
</evidence>
<protein>
    <recommendedName>
        <fullName evidence="4">Beta-propeller repeat protein</fullName>
    </recommendedName>
</protein>
<keyword evidence="1" id="KW-0812">Transmembrane</keyword>
<keyword evidence="3" id="KW-1185">Reference proteome</keyword>
<dbReference type="eggNOG" id="COG3291">
    <property type="taxonomic scope" value="Bacteria"/>
</dbReference>
<dbReference type="EMBL" id="CP003532">
    <property type="protein sequence ID" value="AFK07617.1"/>
    <property type="molecule type" value="Genomic_DNA"/>
</dbReference>
<organism evidence="2 3">
    <name type="scientific">Mesotoga prima MesG1.Ag.4.2</name>
    <dbReference type="NCBI Taxonomy" id="660470"/>
    <lineage>
        <taxon>Bacteria</taxon>
        <taxon>Thermotogati</taxon>
        <taxon>Thermotogota</taxon>
        <taxon>Thermotogae</taxon>
        <taxon>Kosmotogales</taxon>
        <taxon>Kosmotogaceae</taxon>
        <taxon>Mesotoga</taxon>
    </lineage>
</organism>
<dbReference type="PANTHER" id="PTHR42754:SF1">
    <property type="entry name" value="LIPOPROTEIN"/>
    <property type="match status" value="1"/>
</dbReference>
<keyword evidence="1" id="KW-1133">Transmembrane helix</keyword>
<feature type="transmembrane region" description="Helical" evidence="1">
    <location>
        <begin position="12"/>
        <end position="30"/>
    </location>
</feature>
<accession>I2F6R4</accession>
<dbReference type="STRING" id="660470.Theba_1974"/>
<dbReference type="SUPFAM" id="SSF101898">
    <property type="entry name" value="NHL repeat"/>
    <property type="match status" value="1"/>
</dbReference>
<reference evidence="2 3" key="1">
    <citation type="journal article" date="2012" name="Genome Biol. Evol.">
        <title>Genome Sequence of the Mesophilic Thermotogales Bacterium Mesotoga prima MesG1.Ag.4.2 Reveals the Largest Thermotogales Genome To Date.</title>
        <authorList>
            <person name="Zhaxybayeva O."/>
            <person name="Swithers K.S."/>
            <person name="Foght J."/>
            <person name="Green A.G."/>
            <person name="Bruce D."/>
            <person name="Detter C."/>
            <person name="Han S."/>
            <person name="Teshima H."/>
            <person name="Han J."/>
            <person name="Woyke T."/>
            <person name="Pitluck S."/>
            <person name="Nolan M."/>
            <person name="Ivanova N."/>
            <person name="Pati A."/>
            <person name="Land M.L."/>
            <person name="Dlutek M."/>
            <person name="Doolittle W.F."/>
            <person name="Noll K.M."/>
            <person name="Nesbo C.L."/>
        </authorList>
    </citation>
    <scope>NUCLEOTIDE SEQUENCE [LARGE SCALE GENOMIC DNA]</scope>
    <source>
        <strain evidence="3">mesG1.Ag.4.2</strain>
    </source>
</reference>
<dbReference type="Proteomes" id="UP000002881">
    <property type="component" value="Chromosome"/>
</dbReference>
<gene>
    <name evidence="2" type="ORF">Theba_1974</name>
</gene>
<sequence length="431" mass="46303" precursor="true">MLRLIGGNMKRVLLITMILIGTFALSQIHLEDSVTFGSEGDDVANDLVVLSDGKLLLVGYTTSFSGELGSSKGEEDFLILKLDERLRIIWSKTYGGSGRDIAEAVLETSDGEIVVVGLTESSDGDVSESDKLGDFWVVKLSPTGELLWEKTFGGSSQDHAYDVVESPSGNILVAGYTRSPDGDIEGHVWGEDFWIVEISPSGQVLKQWVLDGGNNNEDLARKLFVNDMGDILITGYTAYKDVGISCNYVNEQAALAIIHAEGISSYYAFGGMYLEDGYDVLASEETIVIVGEQDAGISMFSTGLGGKDFYVVAIGEKGQELWSENYGGTFTDIARVVKPFGASDLLVAGHTTSQDIDIEDPLGMTDGWIIVVNENGELVESLSVGGSADDFILSGVNYGEKYILCGCSTSSDGDLESNKGKKDIWLITLGK</sequence>
<dbReference type="PANTHER" id="PTHR42754">
    <property type="entry name" value="ENDOGLUCANASE"/>
    <property type="match status" value="1"/>
</dbReference>
<dbReference type="AlphaFoldDB" id="I2F6R4"/>
<proteinExistence type="predicted"/>
<dbReference type="HOGENOM" id="CLU_635857_0_0_0"/>
<evidence type="ECO:0000256" key="1">
    <source>
        <dbReference type="SAM" id="Phobius"/>
    </source>
</evidence>
<evidence type="ECO:0000313" key="3">
    <source>
        <dbReference type="Proteomes" id="UP000002881"/>
    </source>
</evidence>
<evidence type="ECO:0008006" key="4">
    <source>
        <dbReference type="Google" id="ProtNLM"/>
    </source>
</evidence>
<keyword evidence="1" id="KW-0472">Membrane</keyword>